<sequence>MSGCEEAFCATFIYGYNNSEERKTLWANLTKLKFPVKLWLILGDFNAVFNIEDRVGGNPITLSDTILQNWKKPMVARGLLAIYLKLMRLKHCLKIFNRDSIGDIGKTYQAAKDDFLEARLLAQAHPKDPTFLEKEKQATVMFLNQEKMYHSFLRQRSKISWLHKAGVIIDYFPKVVDHFVSHFRSYMGSRSLADSKLNLACIDQGPRLDLKQQIDLIQPFTNKEIKHAFFSIPDTKAPGADGFSGGFFKLFWDELGSEFCTAVNDFFATGFMPKELHSTLITLIPKHENPTRAVDYRPIACCTTLYKCISKLLCSRLAKVLPHLINQNQGAFIQGRSIAHNVMILQDLLKNYKRKNVSPRCAIKIDISKAYDTVSWDFMEDLLNAFNIPSRFVKWIMGCLRATSYSLVMNGRVQGGFKGEKGLRQGDPISPLLFVLIMEYLTRSLQLATSHSSFRYHPLCKGLKIINLCFADDLILFSKGSKSSVLVLKQVLEDFSLISGLHINSSKSQIYLGGVKSEEKQAIIDGFHLTEGTFPLKYLGVPLRPSKWKAGDCGIIVDKIKQRLHTWSSRHLSFAGKAQLIHSVLLGLRNYWMSIFVLPHSVTKEVEKLCRDFLWGLNGNRSRIHVASWEKVCLPKAYGGLGFKNGVKWNHSILAKYVWAISTKQDLLWVKWIDNIYLKSGRFWDYDLKSTKR</sequence>
<evidence type="ECO:0000313" key="2">
    <source>
        <dbReference type="EnsemblPlants" id="cds.evm.model.05.537"/>
    </source>
</evidence>
<dbReference type="Proteomes" id="UP000596661">
    <property type="component" value="Chromosome 5"/>
</dbReference>
<evidence type="ECO:0000259" key="1">
    <source>
        <dbReference type="PROSITE" id="PS50878"/>
    </source>
</evidence>
<dbReference type="PANTHER" id="PTHR33116">
    <property type="entry name" value="REVERSE TRANSCRIPTASE ZINC-BINDING DOMAIN-CONTAINING PROTEIN-RELATED-RELATED"/>
    <property type="match status" value="1"/>
</dbReference>
<dbReference type="EnsemblPlants" id="evm.model.05.537">
    <property type="protein sequence ID" value="cds.evm.model.05.537"/>
    <property type="gene ID" value="evm.TU.05.537"/>
</dbReference>
<dbReference type="CDD" id="cd01650">
    <property type="entry name" value="RT_nLTR_like"/>
    <property type="match status" value="1"/>
</dbReference>
<protein>
    <recommendedName>
        <fullName evidence="1">Reverse transcriptase domain-containing protein</fullName>
    </recommendedName>
</protein>
<dbReference type="EMBL" id="UZAU01000430">
    <property type="status" value="NOT_ANNOTATED_CDS"/>
    <property type="molecule type" value="Genomic_DNA"/>
</dbReference>
<dbReference type="PANTHER" id="PTHR33116:SF80">
    <property type="entry name" value="REVERSE TRANSCRIPTASE ZINC-BINDING DOMAIN-CONTAINING PROTEIN"/>
    <property type="match status" value="1"/>
</dbReference>
<organism evidence="2 3">
    <name type="scientific">Cannabis sativa</name>
    <name type="common">Hemp</name>
    <name type="synonym">Marijuana</name>
    <dbReference type="NCBI Taxonomy" id="3483"/>
    <lineage>
        <taxon>Eukaryota</taxon>
        <taxon>Viridiplantae</taxon>
        <taxon>Streptophyta</taxon>
        <taxon>Embryophyta</taxon>
        <taxon>Tracheophyta</taxon>
        <taxon>Spermatophyta</taxon>
        <taxon>Magnoliopsida</taxon>
        <taxon>eudicotyledons</taxon>
        <taxon>Gunneridae</taxon>
        <taxon>Pentapetalae</taxon>
        <taxon>rosids</taxon>
        <taxon>fabids</taxon>
        <taxon>Rosales</taxon>
        <taxon>Cannabaceae</taxon>
        <taxon>Cannabis</taxon>
    </lineage>
</organism>
<keyword evidence="3" id="KW-1185">Reference proteome</keyword>
<accession>A0A803PQU7</accession>
<dbReference type="OMA" id="ISIEWRE"/>
<proteinExistence type="predicted"/>
<dbReference type="AlphaFoldDB" id="A0A803PQU7"/>
<dbReference type="InterPro" id="IPR000477">
    <property type="entry name" value="RT_dom"/>
</dbReference>
<name>A0A803PQU7_CANSA</name>
<evidence type="ECO:0000313" key="3">
    <source>
        <dbReference type="Proteomes" id="UP000596661"/>
    </source>
</evidence>
<reference evidence="2" key="2">
    <citation type="submission" date="2021-03" db="UniProtKB">
        <authorList>
            <consortium name="EnsemblPlants"/>
        </authorList>
    </citation>
    <scope>IDENTIFICATION</scope>
</reference>
<dbReference type="Gramene" id="evm.model.05.537">
    <property type="protein sequence ID" value="cds.evm.model.05.537"/>
    <property type="gene ID" value="evm.TU.05.537"/>
</dbReference>
<dbReference type="Pfam" id="PF00078">
    <property type="entry name" value="RVT_1"/>
    <property type="match status" value="1"/>
</dbReference>
<feature type="domain" description="Reverse transcriptase" evidence="1">
    <location>
        <begin position="265"/>
        <end position="543"/>
    </location>
</feature>
<dbReference type="InterPro" id="IPR043502">
    <property type="entry name" value="DNA/RNA_pol_sf"/>
</dbReference>
<reference evidence="2" key="1">
    <citation type="submission" date="2018-11" db="EMBL/GenBank/DDBJ databases">
        <authorList>
            <person name="Grassa J C."/>
        </authorList>
    </citation>
    <scope>NUCLEOTIDE SEQUENCE [LARGE SCALE GENOMIC DNA]</scope>
</reference>
<dbReference type="PROSITE" id="PS50878">
    <property type="entry name" value="RT_POL"/>
    <property type="match status" value="1"/>
</dbReference>
<dbReference type="SUPFAM" id="SSF56672">
    <property type="entry name" value="DNA/RNA polymerases"/>
    <property type="match status" value="1"/>
</dbReference>